<evidence type="ECO:0000259" key="1">
    <source>
        <dbReference type="PROSITE" id="PS50969"/>
    </source>
</evidence>
<protein>
    <recommendedName>
        <fullName evidence="1">FCP1 homology domain-containing protein</fullName>
    </recommendedName>
</protein>
<sequence>MPHDHSKFNLILDLDQTVISAEASEELDFKKYKEKSKLFRSDDMDGYYEVYSRPHLQDFLDYAFKNFNVTIWTAASKDYALFIIEKIILNKQPERKLDFIFFSYHCDISKKKLKYSKELCAIWDIHKLPGYSSKNTVIIDDYKADVHKCQPNNCIIATPFEFTKEGSENDTFLKDIIPQLDKMIARINDGHDDLAEGVNVEMETVKRKKE</sequence>
<reference evidence="2" key="1">
    <citation type="journal article" date="2020" name="Nature">
        <title>Giant virus diversity and host interactions through global metagenomics.</title>
        <authorList>
            <person name="Schulz F."/>
            <person name="Roux S."/>
            <person name="Paez-Espino D."/>
            <person name="Jungbluth S."/>
            <person name="Walsh D.A."/>
            <person name="Denef V.J."/>
            <person name="McMahon K.D."/>
            <person name="Konstantinidis K.T."/>
            <person name="Eloe-Fadrosh E.A."/>
            <person name="Kyrpides N.C."/>
            <person name="Woyke T."/>
        </authorList>
    </citation>
    <scope>NUCLEOTIDE SEQUENCE</scope>
    <source>
        <strain evidence="2">GVMAG-S-1038524-41</strain>
    </source>
</reference>
<evidence type="ECO:0000313" key="2">
    <source>
        <dbReference type="EMBL" id="QHU06839.1"/>
    </source>
</evidence>
<accession>A0A6C0JMN2</accession>
<proteinExistence type="predicted"/>
<dbReference type="InterPro" id="IPR023214">
    <property type="entry name" value="HAD_sf"/>
</dbReference>
<dbReference type="InterPro" id="IPR004274">
    <property type="entry name" value="FCP1_dom"/>
</dbReference>
<dbReference type="PANTHER" id="PTHR12210">
    <property type="entry name" value="DULLARD PROTEIN PHOSPHATASE"/>
    <property type="match status" value="1"/>
</dbReference>
<dbReference type="AlphaFoldDB" id="A0A6C0JMN2"/>
<dbReference type="InterPro" id="IPR050365">
    <property type="entry name" value="TIM50"/>
</dbReference>
<dbReference type="InterPro" id="IPR036412">
    <property type="entry name" value="HAD-like_sf"/>
</dbReference>
<dbReference type="SUPFAM" id="SSF56784">
    <property type="entry name" value="HAD-like"/>
    <property type="match status" value="1"/>
</dbReference>
<dbReference type="Gene3D" id="3.40.50.1000">
    <property type="entry name" value="HAD superfamily/HAD-like"/>
    <property type="match status" value="1"/>
</dbReference>
<dbReference type="PROSITE" id="PS50969">
    <property type="entry name" value="FCP1"/>
    <property type="match status" value="1"/>
</dbReference>
<dbReference type="EMBL" id="MN740668">
    <property type="protein sequence ID" value="QHU06839.1"/>
    <property type="molecule type" value="Genomic_DNA"/>
</dbReference>
<dbReference type="SMART" id="SM00577">
    <property type="entry name" value="CPDc"/>
    <property type="match status" value="1"/>
</dbReference>
<organism evidence="2">
    <name type="scientific">viral metagenome</name>
    <dbReference type="NCBI Taxonomy" id="1070528"/>
    <lineage>
        <taxon>unclassified sequences</taxon>
        <taxon>metagenomes</taxon>
        <taxon>organismal metagenomes</taxon>
    </lineage>
</organism>
<name>A0A6C0JMN2_9ZZZZ</name>
<feature type="domain" description="FCP1 homology" evidence="1">
    <location>
        <begin position="3"/>
        <end position="183"/>
    </location>
</feature>
<dbReference type="Pfam" id="PF03031">
    <property type="entry name" value="NIF"/>
    <property type="match status" value="1"/>
</dbReference>